<dbReference type="Proteomes" id="UP000886523">
    <property type="component" value="Unassembled WGS sequence"/>
</dbReference>
<proteinExistence type="predicted"/>
<protein>
    <recommendedName>
        <fullName evidence="4">UBC core domain-containing protein</fullName>
    </recommendedName>
</protein>
<dbReference type="Gene3D" id="3.10.110.10">
    <property type="entry name" value="Ubiquitin Conjugating Enzyme"/>
    <property type="match status" value="1"/>
</dbReference>
<dbReference type="CDD" id="cd23837">
    <property type="entry name" value="UBCc_UBE2O"/>
    <property type="match status" value="1"/>
</dbReference>
<accession>A0A9P6AZ46</accession>
<evidence type="ECO:0000313" key="6">
    <source>
        <dbReference type="Proteomes" id="UP000886523"/>
    </source>
</evidence>
<feature type="domain" description="UBC core" evidence="4">
    <location>
        <begin position="662"/>
        <end position="845"/>
    </location>
</feature>
<keyword evidence="6" id="KW-1185">Reference proteome</keyword>
<gene>
    <name evidence="5" type="ORF">BS47DRAFT_1392274</name>
</gene>
<comment type="caution">
    <text evidence="5">The sequence shown here is derived from an EMBL/GenBank/DDBJ whole genome shotgun (WGS) entry which is preliminary data.</text>
</comment>
<keyword evidence="1" id="KW-0808">Transferase</keyword>
<dbReference type="PROSITE" id="PS50127">
    <property type="entry name" value="UBC_2"/>
    <property type="match status" value="1"/>
</dbReference>
<name>A0A9P6AZ46_9AGAM</name>
<reference evidence="5" key="1">
    <citation type="journal article" date="2020" name="Nat. Commun.">
        <title>Large-scale genome sequencing of mycorrhizal fungi provides insights into the early evolution of symbiotic traits.</title>
        <authorList>
            <person name="Miyauchi S."/>
            <person name="Kiss E."/>
            <person name="Kuo A."/>
            <person name="Drula E."/>
            <person name="Kohler A."/>
            <person name="Sanchez-Garcia M."/>
            <person name="Morin E."/>
            <person name="Andreopoulos B."/>
            <person name="Barry K.W."/>
            <person name="Bonito G."/>
            <person name="Buee M."/>
            <person name="Carver A."/>
            <person name="Chen C."/>
            <person name="Cichocki N."/>
            <person name="Clum A."/>
            <person name="Culley D."/>
            <person name="Crous P.W."/>
            <person name="Fauchery L."/>
            <person name="Girlanda M."/>
            <person name="Hayes R.D."/>
            <person name="Keri Z."/>
            <person name="LaButti K."/>
            <person name="Lipzen A."/>
            <person name="Lombard V."/>
            <person name="Magnuson J."/>
            <person name="Maillard F."/>
            <person name="Murat C."/>
            <person name="Nolan M."/>
            <person name="Ohm R.A."/>
            <person name="Pangilinan J."/>
            <person name="Pereira M.F."/>
            <person name="Perotto S."/>
            <person name="Peter M."/>
            <person name="Pfister S."/>
            <person name="Riley R."/>
            <person name="Sitrit Y."/>
            <person name="Stielow J.B."/>
            <person name="Szollosi G."/>
            <person name="Zifcakova L."/>
            <person name="Stursova M."/>
            <person name="Spatafora J.W."/>
            <person name="Tedersoo L."/>
            <person name="Vaario L.M."/>
            <person name="Yamada A."/>
            <person name="Yan M."/>
            <person name="Wang P."/>
            <person name="Xu J."/>
            <person name="Bruns T."/>
            <person name="Baldrian P."/>
            <person name="Vilgalys R."/>
            <person name="Dunand C."/>
            <person name="Henrissat B."/>
            <person name="Grigoriev I.V."/>
            <person name="Hibbett D."/>
            <person name="Nagy L.G."/>
            <person name="Martin F.M."/>
        </authorList>
    </citation>
    <scope>NUCLEOTIDE SEQUENCE</scope>
    <source>
        <strain evidence="5">UP504</strain>
    </source>
</reference>
<dbReference type="InterPro" id="IPR000608">
    <property type="entry name" value="UBC"/>
</dbReference>
<dbReference type="GO" id="GO:0061631">
    <property type="term" value="F:ubiquitin conjugating enzyme activity"/>
    <property type="evidence" value="ECO:0007669"/>
    <property type="project" value="TreeGrafter"/>
</dbReference>
<keyword evidence="2" id="KW-0833">Ubl conjugation pathway</keyword>
<dbReference type="PANTHER" id="PTHR46116">
    <property type="entry name" value="(E3-INDEPENDENT) E2 UBIQUITIN-CONJUGATING ENZYME"/>
    <property type="match status" value="1"/>
</dbReference>
<dbReference type="InterPro" id="IPR016135">
    <property type="entry name" value="UBQ-conjugating_enzyme/RWD"/>
</dbReference>
<dbReference type="SUPFAM" id="SSF54495">
    <property type="entry name" value="UBC-like"/>
    <property type="match status" value="1"/>
</dbReference>
<sequence>MRNSVVPPRSKLFREDIVRNDETNEIGVVMRSWNDADDIPIPAQLQRDPLMRPLLPGEVGVLELKTSIRRITLESEWTLVERLFHVGDTCKRSFEDIVSGIILSHNAQVKLRHAISDLPTKDEWIDEELLTFGADVSLGDFVVYADWLGQVLEDFVGELPSGTDRVRFADLGGRHRIGQAPVRITIMLQVVIEIVPLVICIAWLGLNQELPPHEAANRKRPPRFWNGPSLETLTIFRRSSERIPRVFDRMVFKDDLTARMHGVNYTNHIGNVNDPVPIAVRTMVVAESRTTVKVLWQDGTIETLPAISIIPYPNIDDLDCWPGDFVTWRGDGEKRTAVVQLVNPIDRTTLVKWYPPSPPLGDSTISLVSSLELDPHGSFEPEAHEGFGVQRGDIVFIHPPSRPNGSEIPKVTKIGELEPWVRDSQDISWRHEMVDIGTKVLEKRDYASMFAETPYIPGSNPDPTVRWVGEVADLRTSGEIEVRVPDGSIEVVSIDRLTLLRDFADDFSDAMWNEDEYSDDEGNHIPGPLHVHAFSPFPDPEDVNMEEYESSEIVRARSHGIHIHEDENAAWDHVDATPFHRPLPINAMDIDVVSSHLAHGSSSTQTEPGPSLILPRRQTTQSSIPLSDIDSAETPWQSFQILSSAPPDHAFILKPTGQPTRAFSQRLNKEYRVLSSSLPDDILVRAYEDRSDLLRSLIIGTQNTPYEDAPFVIDWLLPPGFPHDPRQRTFTVGRMGTVAVGPHLTSPITTTDLCPRLFNLYEEGKVCLSILNTWAGDKSESWSSASTDVRQRANVAFVSIQGLVLVREPYFCEPAFEKMRGTEEGSTNSRMYNEKTYVLARGFILHALQHPVTNFSEEIHWLYHTRGKLNKVLHDARTLIERSERNRDAGELTRPEDSDRPVQRLTLGGILPLSRTLTKLRAISDSRRQ</sequence>
<dbReference type="EMBL" id="MU128958">
    <property type="protein sequence ID" value="KAF9514684.1"/>
    <property type="molecule type" value="Genomic_DNA"/>
</dbReference>
<evidence type="ECO:0000259" key="4">
    <source>
        <dbReference type="PROSITE" id="PS50127"/>
    </source>
</evidence>
<evidence type="ECO:0000256" key="2">
    <source>
        <dbReference type="ARBA" id="ARBA00022786"/>
    </source>
</evidence>
<dbReference type="OrthoDB" id="1926878at2759"/>
<organism evidence="5 6">
    <name type="scientific">Hydnum rufescens UP504</name>
    <dbReference type="NCBI Taxonomy" id="1448309"/>
    <lineage>
        <taxon>Eukaryota</taxon>
        <taxon>Fungi</taxon>
        <taxon>Dikarya</taxon>
        <taxon>Basidiomycota</taxon>
        <taxon>Agaricomycotina</taxon>
        <taxon>Agaricomycetes</taxon>
        <taxon>Cantharellales</taxon>
        <taxon>Hydnaceae</taxon>
        <taxon>Hydnum</taxon>
    </lineage>
</organism>
<dbReference type="Pfam" id="PF00179">
    <property type="entry name" value="UQ_con"/>
    <property type="match status" value="1"/>
</dbReference>
<dbReference type="AlphaFoldDB" id="A0A9P6AZ46"/>
<dbReference type="PANTHER" id="PTHR46116:SF15">
    <property type="entry name" value="(E3-INDEPENDENT) E2 UBIQUITIN-CONJUGATING ENZYME"/>
    <property type="match status" value="1"/>
</dbReference>
<evidence type="ECO:0000256" key="1">
    <source>
        <dbReference type="ARBA" id="ARBA00022679"/>
    </source>
</evidence>
<evidence type="ECO:0000256" key="3">
    <source>
        <dbReference type="SAM" id="MobiDB-lite"/>
    </source>
</evidence>
<feature type="region of interest" description="Disordered" evidence="3">
    <location>
        <begin position="596"/>
        <end position="619"/>
    </location>
</feature>
<evidence type="ECO:0000313" key="5">
    <source>
        <dbReference type="EMBL" id="KAF9514684.1"/>
    </source>
</evidence>